<dbReference type="PIRSF" id="PIRSF000097">
    <property type="entry name" value="AKR"/>
    <property type="match status" value="1"/>
</dbReference>
<protein>
    <submittedName>
        <fullName evidence="8">Aldo/keto reductase</fullName>
    </submittedName>
</protein>
<dbReference type="RefSeq" id="WP_117976648.1">
    <property type="nucleotide sequence ID" value="NZ_QRST01000013.1"/>
</dbReference>
<evidence type="ECO:0000259" key="7">
    <source>
        <dbReference type="Pfam" id="PF00248"/>
    </source>
</evidence>
<evidence type="ECO:0000313" key="8">
    <source>
        <dbReference type="EMBL" id="RGQ04680.1"/>
    </source>
</evidence>
<dbReference type="Pfam" id="PF00248">
    <property type="entry name" value="Aldo_ket_red"/>
    <property type="match status" value="1"/>
</dbReference>
<evidence type="ECO:0000256" key="6">
    <source>
        <dbReference type="PIRSR" id="PIRSR000097-3"/>
    </source>
</evidence>
<feature type="binding site" evidence="5">
    <location>
        <position position="107"/>
    </location>
    <ligand>
        <name>substrate</name>
    </ligand>
</feature>
<evidence type="ECO:0000313" key="9">
    <source>
        <dbReference type="Proteomes" id="UP000284662"/>
    </source>
</evidence>
<dbReference type="InterPro" id="IPR018170">
    <property type="entry name" value="Aldo/ket_reductase_CS"/>
</dbReference>
<name>A0A411ZPG8_9FIRM</name>
<dbReference type="EMBL" id="QRST01000013">
    <property type="protein sequence ID" value="RGQ04680.1"/>
    <property type="molecule type" value="Genomic_DNA"/>
</dbReference>
<dbReference type="PRINTS" id="PR00069">
    <property type="entry name" value="ALDKETRDTASE"/>
</dbReference>
<dbReference type="InterPro" id="IPR036812">
    <property type="entry name" value="NAD(P)_OxRdtase_dom_sf"/>
</dbReference>
<dbReference type="PANTHER" id="PTHR43827">
    <property type="entry name" value="2,5-DIKETO-D-GLUCONIC ACID REDUCTASE"/>
    <property type="match status" value="1"/>
</dbReference>
<proteinExistence type="inferred from homology"/>
<evidence type="ECO:0000256" key="3">
    <source>
        <dbReference type="ARBA" id="ARBA00023002"/>
    </source>
</evidence>
<dbReference type="SUPFAM" id="SSF51430">
    <property type="entry name" value="NAD(P)-linked oxidoreductase"/>
    <property type="match status" value="1"/>
</dbReference>
<dbReference type="AlphaFoldDB" id="A0A411ZPG8"/>
<evidence type="ECO:0000256" key="1">
    <source>
        <dbReference type="ARBA" id="ARBA00007905"/>
    </source>
</evidence>
<dbReference type="Gene3D" id="3.20.20.100">
    <property type="entry name" value="NADP-dependent oxidoreductase domain"/>
    <property type="match status" value="1"/>
</dbReference>
<dbReference type="InterPro" id="IPR023210">
    <property type="entry name" value="NADP_OxRdtase_dom"/>
</dbReference>
<evidence type="ECO:0000256" key="4">
    <source>
        <dbReference type="PIRSR" id="PIRSR000097-1"/>
    </source>
</evidence>
<evidence type="ECO:0000256" key="5">
    <source>
        <dbReference type="PIRSR" id="PIRSR000097-2"/>
    </source>
</evidence>
<feature type="site" description="Lowers pKa of active site Tyr" evidence="6">
    <location>
        <position position="74"/>
    </location>
</feature>
<accession>A0A411ZPG8</accession>
<organism evidence="8 9">
    <name type="scientific">Megamonas rupellensis</name>
    <dbReference type="NCBI Taxonomy" id="491921"/>
    <lineage>
        <taxon>Bacteria</taxon>
        <taxon>Bacillati</taxon>
        <taxon>Bacillota</taxon>
        <taxon>Negativicutes</taxon>
        <taxon>Selenomonadales</taxon>
        <taxon>Selenomonadaceae</taxon>
        <taxon>Megamonas</taxon>
    </lineage>
</organism>
<dbReference type="CDD" id="cd19133">
    <property type="entry name" value="AKR_AKR5F1"/>
    <property type="match status" value="1"/>
</dbReference>
<dbReference type="FunFam" id="3.20.20.100:FF:000015">
    <property type="entry name" value="Oxidoreductase, aldo/keto reductase family"/>
    <property type="match status" value="1"/>
</dbReference>
<comment type="similarity">
    <text evidence="1">Belongs to the aldo/keto reductase family.</text>
</comment>
<sequence>MEYVVLNNGLKMPKLGLGVYQITDEFECRNTVESALDIGYRLIDTAQAYHNEKFVGDAIKQSNIPREELFITTKLWLADTGYKSTIKAFENSLKKLGLDYLDLYLIHQPIGDYYGSWKAMEELYEQGLIKAIGVANFMPDRLMDLICNNKILPAIDQVEVNPFCQRQIDEIMMKEKNVQMQSWGPFAEGRNNIFQNEVLQKIADKYQKSIAQIILRWLLQRNIVCIPKSVRIERLKENFNVFDFKLSNEDMNLILTLDTKKSCFFSHYDPKIIEWLCSMK</sequence>
<keyword evidence="3" id="KW-0560">Oxidoreductase</keyword>
<reference evidence="8 9" key="1">
    <citation type="submission" date="2018-08" db="EMBL/GenBank/DDBJ databases">
        <title>A genome reference for cultivated species of the human gut microbiota.</title>
        <authorList>
            <person name="Zou Y."/>
            <person name="Xue W."/>
            <person name="Luo G."/>
        </authorList>
    </citation>
    <scope>NUCLEOTIDE SEQUENCE [LARGE SCALE GENOMIC DNA]</scope>
    <source>
        <strain evidence="8 9">AF29-2</strain>
    </source>
</reference>
<comment type="caution">
    <text evidence="8">The sequence shown here is derived from an EMBL/GenBank/DDBJ whole genome shotgun (WGS) entry which is preliminary data.</text>
</comment>
<dbReference type="Proteomes" id="UP000284662">
    <property type="component" value="Unassembled WGS sequence"/>
</dbReference>
<dbReference type="GO" id="GO:0016616">
    <property type="term" value="F:oxidoreductase activity, acting on the CH-OH group of donors, NAD or NADP as acceptor"/>
    <property type="evidence" value="ECO:0007669"/>
    <property type="project" value="UniProtKB-ARBA"/>
</dbReference>
<evidence type="ECO:0000256" key="2">
    <source>
        <dbReference type="ARBA" id="ARBA00022857"/>
    </source>
</evidence>
<feature type="domain" description="NADP-dependent oxidoreductase" evidence="7">
    <location>
        <begin position="15"/>
        <end position="254"/>
    </location>
</feature>
<dbReference type="PROSITE" id="PS00798">
    <property type="entry name" value="ALDOKETO_REDUCTASE_1"/>
    <property type="match status" value="1"/>
</dbReference>
<feature type="active site" description="Proton donor" evidence="4">
    <location>
        <position position="49"/>
    </location>
</feature>
<dbReference type="InterPro" id="IPR020471">
    <property type="entry name" value="AKR"/>
</dbReference>
<gene>
    <name evidence="8" type="ORF">DWZ11_07640</name>
</gene>
<keyword evidence="2" id="KW-0521">NADP</keyword>
<dbReference type="PANTHER" id="PTHR43827:SF3">
    <property type="entry name" value="NADP-DEPENDENT OXIDOREDUCTASE DOMAIN-CONTAINING PROTEIN"/>
    <property type="match status" value="1"/>
</dbReference>